<dbReference type="GO" id="GO:0005576">
    <property type="term" value="C:extracellular region"/>
    <property type="evidence" value="ECO:0007669"/>
    <property type="project" value="UniProtKB-SubCell"/>
</dbReference>
<evidence type="ECO:0000256" key="2">
    <source>
        <dbReference type="ARBA" id="ARBA00022525"/>
    </source>
</evidence>
<proteinExistence type="evidence at transcript level"/>
<protein>
    <submittedName>
        <fullName evidence="6">GTx1-14</fullName>
    </submittedName>
</protein>
<evidence type="ECO:0000256" key="1">
    <source>
        <dbReference type="ARBA" id="ARBA00004613"/>
    </source>
</evidence>
<dbReference type="GO" id="GO:0090729">
    <property type="term" value="F:toxin activity"/>
    <property type="evidence" value="ECO:0007669"/>
    <property type="project" value="UniProtKB-KW"/>
</dbReference>
<dbReference type="EMBL" id="AB201015">
    <property type="protein sequence ID" value="BAN13511.1"/>
    <property type="molecule type" value="mRNA"/>
</dbReference>
<evidence type="ECO:0000256" key="3">
    <source>
        <dbReference type="ARBA" id="ARBA00022656"/>
    </source>
</evidence>
<evidence type="ECO:0000256" key="5">
    <source>
        <dbReference type="SAM" id="SignalP"/>
    </source>
</evidence>
<name>M5B4R2_GRARO</name>
<dbReference type="AlphaFoldDB" id="M5B4R2"/>
<dbReference type="ArachnoServer" id="AS002005">
    <property type="toxin name" value="U2-theraphotoxin-Gr1a"/>
</dbReference>
<keyword evidence="4" id="KW-1015">Disulfide bond</keyword>
<evidence type="ECO:0000256" key="4">
    <source>
        <dbReference type="ARBA" id="ARBA00023157"/>
    </source>
</evidence>
<dbReference type="InterPro" id="IPR011696">
    <property type="entry name" value="Huwentoxin-1"/>
</dbReference>
<accession>M5B4R2</accession>
<dbReference type="Pfam" id="PF07740">
    <property type="entry name" value="Toxin_12"/>
    <property type="match status" value="1"/>
</dbReference>
<reference evidence="6" key="1">
    <citation type="submission" date="2005-01" db="EMBL/GenBank/DDBJ databases">
        <title>Grammostola spatulata venom gland cDNA.</title>
        <authorList>
            <person name="Kimura T."/>
            <person name="Kubo T."/>
        </authorList>
    </citation>
    <scope>NUCLEOTIDE SEQUENCE</scope>
    <source>
        <tissue evidence="6">Venom gland</tissue>
    </source>
</reference>
<evidence type="ECO:0000313" key="6">
    <source>
        <dbReference type="EMBL" id="BAN13511.1"/>
    </source>
</evidence>
<keyword evidence="5" id="KW-0732">Signal</keyword>
<feature type="signal peptide" evidence="5">
    <location>
        <begin position="1"/>
        <end position="21"/>
    </location>
</feature>
<keyword evidence="3" id="KW-0800">Toxin</keyword>
<dbReference type="SUPFAM" id="SSF57059">
    <property type="entry name" value="omega toxin-like"/>
    <property type="match status" value="1"/>
</dbReference>
<feature type="chain" id="PRO_5004063077" evidence="5">
    <location>
        <begin position="22"/>
        <end position="88"/>
    </location>
</feature>
<dbReference type="GO" id="GO:0008200">
    <property type="term" value="F:ion channel inhibitor activity"/>
    <property type="evidence" value="ECO:0007669"/>
    <property type="project" value="InterPro"/>
</dbReference>
<comment type="subcellular location">
    <subcellularLocation>
        <location evidence="1">Secreted</location>
    </subcellularLocation>
</comment>
<sequence length="88" mass="9748">MKTSVMFVIAGLVLLSVVCYASELKEKSSTSEVLSTIFHFEQPEERGCQGLGKKCNDSSTCCEGMMCSFYSKWCIPEGPWSKFRNSGS</sequence>
<organism evidence="6">
    <name type="scientific">Grammostola rosea</name>
    <name type="common">Chilean rose tarantula</name>
    <name type="synonym">Grammostola spatulata</name>
    <dbReference type="NCBI Taxonomy" id="432528"/>
    <lineage>
        <taxon>Eukaryota</taxon>
        <taxon>Metazoa</taxon>
        <taxon>Ecdysozoa</taxon>
        <taxon>Arthropoda</taxon>
        <taxon>Chelicerata</taxon>
        <taxon>Arachnida</taxon>
        <taxon>Araneae</taxon>
        <taxon>Mygalomorphae</taxon>
        <taxon>Avicularoidea</taxon>
        <taxon>Theraphosidae</taxon>
        <taxon>Grammostola</taxon>
    </lineage>
</organism>
<keyword evidence="2" id="KW-0964">Secreted</keyword>